<dbReference type="Gene3D" id="1.10.600.10">
    <property type="entry name" value="Farnesyl Diphosphate Synthase"/>
    <property type="match status" value="1"/>
</dbReference>
<dbReference type="GO" id="GO:0016102">
    <property type="term" value="P:diterpenoid biosynthetic process"/>
    <property type="evidence" value="ECO:0007669"/>
    <property type="project" value="InterPro"/>
</dbReference>
<dbReference type="AlphaFoldDB" id="A0A1U8DWA9"/>
<evidence type="ECO:0000259" key="6">
    <source>
        <dbReference type="Pfam" id="PF03936"/>
    </source>
</evidence>
<dbReference type="InterPro" id="IPR036965">
    <property type="entry name" value="Terpene_synth_N_sf"/>
</dbReference>
<dbReference type="Gramene" id="PHT64098">
    <property type="protein sequence ID" value="PHT64098"/>
    <property type="gene ID" value="T459_31971"/>
</dbReference>
<dbReference type="FunFam" id="1.10.600.10:FF:000007">
    <property type="entry name" value="Isoprene synthase, chloroplastic"/>
    <property type="match status" value="1"/>
</dbReference>
<proteinExistence type="predicted"/>
<protein>
    <submittedName>
        <fullName evidence="7">(-)-camphene/tricyclene synthase, chloroplastic</fullName>
    </submittedName>
</protein>
<dbReference type="Gene3D" id="1.50.10.130">
    <property type="entry name" value="Terpene synthase, N-terminal domain"/>
    <property type="match status" value="1"/>
</dbReference>
<evidence type="ECO:0000313" key="7">
    <source>
        <dbReference type="EMBL" id="PHT64098.1"/>
    </source>
</evidence>
<dbReference type="OMA" id="FWTVGQI"/>
<dbReference type="SFLD" id="SFLDG01019">
    <property type="entry name" value="Terpene_Cyclase_Like_1_C_Termi"/>
    <property type="match status" value="1"/>
</dbReference>
<comment type="caution">
    <text evidence="7">The sequence shown here is derived from an EMBL/GenBank/DDBJ whole genome shotgun (WGS) entry which is preliminary data.</text>
</comment>
<dbReference type="InterPro" id="IPR034741">
    <property type="entry name" value="Terpene_cyclase-like_1_C"/>
</dbReference>
<evidence type="ECO:0000259" key="5">
    <source>
        <dbReference type="Pfam" id="PF01397"/>
    </source>
</evidence>
<accession>A0A1U8DWA9</accession>
<comment type="pathway">
    <text evidence="2">Secondary metabolite biosynthesis; terpenoid biosynthesis.</text>
</comment>
<dbReference type="InterPro" id="IPR001906">
    <property type="entry name" value="Terpene_synth_N"/>
</dbReference>
<dbReference type="CDD" id="cd00684">
    <property type="entry name" value="Terpene_cyclase_plant_C1"/>
    <property type="match status" value="1"/>
</dbReference>
<keyword evidence="8" id="KW-1185">Reference proteome</keyword>
<comment type="cofactor">
    <cofactor evidence="1">
        <name>Mg(2+)</name>
        <dbReference type="ChEBI" id="CHEBI:18420"/>
    </cofactor>
</comment>
<keyword evidence="3" id="KW-0479">Metal-binding</keyword>
<dbReference type="Proteomes" id="UP000222542">
    <property type="component" value="Unassembled WGS sequence"/>
</dbReference>
<dbReference type="SFLD" id="SFLDS00005">
    <property type="entry name" value="Isoprenoid_Synthase_Type_I"/>
    <property type="match status" value="1"/>
</dbReference>
<dbReference type="STRING" id="4072.A0A1U8DWA9"/>
<reference evidence="7 8" key="2">
    <citation type="journal article" date="2017" name="Genome Biol.">
        <title>New reference genome sequences of hot pepper reveal the massive evolution of plant disease-resistance genes by retroduplication.</title>
        <authorList>
            <person name="Kim S."/>
            <person name="Park J."/>
            <person name="Yeom S.I."/>
            <person name="Kim Y.M."/>
            <person name="Seo E."/>
            <person name="Kim K.T."/>
            <person name="Kim M.S."/>
            <person name="Lee J.M."/>
            <person name="Cheong K."/>
            <person name="Shin H.S."/>
            <person name="Kim S.B."/>
            <person name="Han K."/>
            <person name="Lee J."/>
            <person name="Park M."/>
            <person name="Lee H.A."/>
            <person name="Lee H.Y."/>
            <person name="Lee Y."/>
            <person name="Oh S."/>
            <person name="Lee J.H."/>
            <person name="Choi E."/>
            <person name="Choi E."/>
            <person name="Lee S.E."/>
            <person name="Jeon J."/>
            <person name="Kim H."/>
            <person name="Choi G."/>
            <person name="Song H."/>
            <person name="Lee J."/>
            <person name="Lee S.C."/>
            <person name="Kwon J.K."/>
            <person name="Lee H.Y."/>
            <person name="Koo N."/>
            <person name="Hong Y."/>
            <person name="Kim R.W."/>
            <person name="Kang W.H."/>
            <person name="Huh J.H."/>
            <person name="Kang B.C."/>
            <person name="Yang T.J."/>
            <person name="Lee Y.H."/>
            <person name="Bennetzen J.L."/>
            <person name="Choi D."/>
        </authorList>
    </citation>
    <scope>NUCLEOTIDE SEQUENCE [LARGE SCALE GENOMIC DNA]</scope>
    <source>
        <strain evidence="8">cv. CM334</strain>
    </source>
</reference>
<feature type="domain" description="Terpene synthase metal-binding" evidence="6">
    <location>
        <begin position="316"/>
        <end position="554"/>
    </location>
</feature>
<dbReference type="InterPro" id="IPR005630">
    <property type="entry name" value="Terpene_synthase_metal-bd"/>
</dbReference>
<evidence type="ECO:0000256" key="4">
    <source>
        <dbReference type="SAM" id="MobiDB-lite"/>
    </source>
</evidence>
<dbReference type="FunFam" id="1.50.10.130:FF:000001">
    <property type="entry name" value="Isoprene synthase, chloroplastic"/>
    <property type="match status" value="1"/>
</dbReference>
<dbReference type="UniPathway" id="UPA00213"/>
<evidence type="ECO:0000256" key="2">
    <source>
        <dbReference type="ARBA" id="ARBA00004721"/>
    </source>
</evidence>
<sequence>MNRYNMVTTLMSNVRMLIPMAISRRPPPPKTSSSLACLSMKPQPPLLNQDSPTNLSSPNPVRRSGNYEPTMWDFQFIQSLHNPYAGEKYIKRFNELKKEMKKNLMLIMVEGSSQELEKLELIDNLQRLGISYHFKDEIMQILRSINQHTAPGDSLYSTALKFRLLRQHGFHISQDILNDFKDEQGNFKQSLCEDIKGLLQLYKASFFSMEFDQMPTSLESANTFARSHLKNYLHMNRSTSSNGDFPDRPTVELVRHALELPLHWMMLRVETRWYINIYEKIPISNPLLLELAKLDYNIVQATHQQELRNLSRWWKNSCLAEKLSFTRDRIVEAFLWIAGMMFEPQKNQNCRIMLAKVTAMATVIDDIYDVYGTLDELELFTHAVERMELKAMDELPNYMKVCYLTLFNIVTEIANEVLKEQGINVMPYLKKSWADLCKAHLQESRWYHDGYKPSLKEYMDNAWISIAAPMVLVHTFFLVTNPITKEASESLTNYPDIIRWSATIIRFVDDLGTSSDEMERGDVPKSIQCYMNEKSVSEEVARRHINFLIKETWKLINTTQRNNSLFYEAFTECAVNSIRAGQIIYQHGDGHGIQNSEIQNHISKLFFEPITISVV</sequence>
<evidence type="ECO:0000256" key="3">
    <source>
        <dbReference type="ARBA" id="ARBA00022723"/>
    </source>
</evidence>
<organism evidence="7 8">
    <name type="scientific">Capsicum annuum</name>
    <name type="common">Capsicum pepper</name>
    <dbReference type="NCBI Taxonomy" id="4072"/>
    <lineage>
        <taxon>Eukaryota</taxon>
        <taxon>Viridiplantae</taxon>
        <taxon>Streptophyta</taxon>
        <taxon>Embryophyta</taxon>
        <taxon>Tracheophyta</taxon>
        <taxon>Spermatophyta</taxon>
        <taxon>Magnoliopsida</taxon>
        <taxon>eudicotyledons</taxon>
        <taxon>Gunneridae</taxon>
        <taxon>Pentapetalae</taxon>
        <taxon>asterids</taxon>
        <taxon>lamiids</taxon>
        <taxon>Solanales</taxon>
        <taxon>Solanaceae</taxon>
        <taxon>Solanoideae</taxon>
        <taxon>Capsiceae</taxon>
        <taxon>Capsicum</taxon>
    </lineage>
</organism>
<dbReference type="EMBL" id="AYRZ02000018">
    <property type="protein sequence ID" value="PHT64098.1"/>
    <property type="molecule type" value="Genomic_DNA"/>
</dbReference>
<dbReference type="GO" id="GO:0010333">
    <property type="term" value="F:terpene synthase activity"/>
    <property type="evidence" value="ECO:0000318"/>
    <property type="project" value="GO_Central"/>
</dbReference>
<dbReference type="InterPro" id="IPR008949">
    <property type="entry name" value="Isoprenoid_synthase_dom_sf"/>
</dbReference>
<feature type="region of interest" description="Disordered" evidence="4">
    <location>
        <begin position="22"/>
        <end position="62"/>
    </location>
</feature>
<dbReference type="Pfam" id="PF03936">
    <property type="entry name" value="Terpene_synth_C"/>
    <property type="match status" value="1"/>
</dbReference>
<dbReference type="SUPFAM" id="SSF48239">
    <property type="entry name" value="Terpenoid cyclases/Protein prenyltransferases"/>
    <property type="match status" value="1"/>
</dbReference>
<gene>
    <name evidence="7" type="ORF">T459_31971</name>
</gene>
<dbReference type="OrthoDB" id="1936865at2759"/>
<dbReference type="SUPFAM" id="SSF48576">
    <property type="entry name" value="Terpenoid synthases"/>
    <property type="match status" value="1"/>
</dbReference>
<evidence type="ECO:0000256" key="1">
    <source>
        <dbReference type="ARBA" id="ARBA00001946"/>
    </source>
</evidence>
<dbReference type="GO" id="GO:0046246">
    <property type="term" value="P:terpene biosynthetic process"/>
    <property type="evidence" value="ECO:0000318"/>
    <property type="project" value="GO_Central"/>
</dbReference>
<dbReference type="InterPro" id="IPR050148">
    <property type="entry name" value="Terpene_synthase-like"/>
</dbReference>
<name>A0A1U8DWA9_CAPAN</name>
<dbReference type="PANTHER" id="PTHR31225:SF201">
    <property type="entry name" value="(-)-CAMPHENE_TRICYCLENE SYNTHASE, CHLOROPLASTIC"/>
    <property type="match status" value="1"/>
</dbReference>
<dbReference type="GO" id="GO:0000287">
    <property type="term" value="F:magnesium ion binding"/>
    <property type="evidence" value="ECO:0007669"/>
    <property type="project" value="InterPro"/>
</dbReference>
<evidence type="ECO:0000313" key="8">
    <source>
        <dbReference type="Proteomes" id="UP000222542"/>
    </source>
</evidence>
<dbReference type="InterPro" id="IPR008930">
    <property type="entry name" value="Terpenoid_cyclase/PrenylTrfase"/>
</dbReference>
<reference evidence="7 8" key="1">
    <citation type="journal article" date="2014" name="Nat. Genet.">
        <title>Genome sequence of the hot pepper provides insights into the evolution of pungency in Capsicum species.</title>
        <authorList>
            <person name="Kim S."/>
            <person name="Park M."/>
            <person name="Yeom S.I."/>
            <person name="Kim Y.M."/>
            <person name="Lee J.M."/>
            <person name="Lee H.A."/>
            <person name="Seo E."/>
            <person name="Choi J."/>
            <person name="Cheong K."/>
            <person name="Kim K.T."/>
            <person name="Jung K."/>
            <person name="Lee G.W."/>
            <person name="Oh S.K."/>
            <person name="Bae C."/>
            <person name="Kim S.B."/>
            <person name="Lee H.Y."/>
            <person name="Kim S.Y."/>
            <person name="Kim M.S."/>
            <person name="Kang B.C."/>
            <person name="Jo Y.D."/>
            <person name="Yang H.B."/>
            <person name="Jeong H.J."/>
            <person name="Kang W.H."/>
            <person name="Kwon J.K."/>
            <person name="Shin C."/>
            <person name="Lim J.Y."/>
            <person name="Park J.H."/>
            <person name="Huh J.H."/>
            <person name="Kim J.S."/>
            <person name="Kim B.D."/>
            <person name="Cohen O."/>
            <person name="Paran I."/>
            <person name="Suh M.C."/>
            <person name="Lee S.B."/>
            <person name="Kim Y.K."/>
            <person name="Shin Y."/>
            <person name="Noh S.J."/>
            <person name="Park J."/>
            <person name="Seo Y.S."/>
            <person name="Kwon S.Y."/>
            <person name="Kim H.A."/>
            <person name="Park J.M."/>
            <person name="Kim H.J."/>
            <person name="Choi S.B."/>
            <person name="Bosland P.W."/>
            <person name="Reeves G."/>
            <person name="Jo S.H."/>
            <person name="Lee B.W."/>
            <person name="Cho H.T."/>
            <person name="Choi H.S."/>
            <person name="Lee M.S."/>
            <person name="Yu Y."/>
            <person name="Do Choi Y."/>
            <person name="Park B.S."/>
            <person name="van Deynze A."/>
            <person name="Ashrafi H."/>
            <person name="Hill T."/>
            <person name="Kim W.T."/>
            <person name="Pai H.S."/>
            <person name="Ahn H.K."/>
            <person name="Yeam I."/>
            <person name="Giovannoni J.J."/>
            <person name="Rose J.K."/>
            <person name="Sorensen I."/>
            <person name="Lee S.J."/>
            <person name="Kim R.W."/>
            <person name="Choi I.Y."/>
            <person name="Choi B.S."/>
            <person name="Lim J.S."/>
            <person name="Lee Y.H."/>
            <person name="Choi D."/>
        </authorList>
    </citation>
    <scope>NUCLEOTIDE SEQUENCE [LARGE SCALE GENOMIC DNA]</scope>
    <source>
        <strain evidence="8">cv. CM334</strain>
    </source>
</reference>
<dbReference type="PANTHER" id="PTHR31225">
    <property type="entry name" value="OS04G0344100 PROTEIN-RELATED"/>
    <property type="match status" value="1"/>
</dbReference>
<feature type="domain" description="Terpene synthase N-terminal" evidence="5">
    <location>
        <begin position="71"/>
        <end position="257"/>
    </location>
</feature>
<dbReference type="Pfam" id="PF01397">
    <property type="entry name" value="Terpene_synth"/>
    <property type="match status" value="1"/>
</dbReference>
<feature type="compositionally biased region" description="Polar residues" evidence="4">
    <location>
        <begin position="46"/>
        <end position="59"/>
    </location>
</feature>
<dbReference type="KEGG" id="cann:107840088"/>
<dbReference type="InterPro" id="IPR044814">
    <property type="entry name" value="Terpene_cyclase_plant_C1"/>
</dbReference>